<feature type="region of interest" description="Disordered" evidence="28">
    <location>
        <begin position="348"/>
        <end position="399"/>
    </location>
</feature>
<dbReference type="CDD" id="cd14058">
    <property type="entry name" value="STKc_TAK1"/>
    <property type="match status" value="1"/>
</dbReference>
<evidence type="ECO:0000256" key="6">
    <source>
        <dbReference type="ARBA" id="ARBA00017660"/>
    </source>
</evidence>
<keyword evidence="30" id="KW-1185">Reference proteome</keyword>
<dbReference type="Xenbase" id="XB-GENE-481530">
    <property type="gene designation" value="map3k7"/>
</dbReference>
<dbReference type="SMART" id="SM00220">
    <property type="entry name" value="S_TKc"/>
    <property type="match status" value="1"/>
</dbReference>
<comment type="subcellular location">
    <subcellularLocation>
        <location evidence="2">Cell membrane</location>
        <topology evidence="2">Peripheral membrane protein</topology>
        <orientation evidence="2">Cytoplasmic side</orientation>
    </subcellularLocation>
    <subcellularLocation>
        <location evidence="3">Cytoplasm</location>
    </subcellularLocation>
</comment>
<dbReference type="GO" id="GO:0004709">
    <property type="term" value="F:MAP kinase kinase kinase activity"/>
    <property type="evidence" value="ECO:0007669"/>
    <property type="project" value="UniProtKB-EC"/>
</dbReference>
<feature type="region of interest" description="Disordered" evidence="28">
    <location>
        <begin position="452"/>
        <end position="506"/>
    </location>
</feature>
<keyword evidence="19" id="KW-0832">Ubl conjugation</keyword>
<dbReference type="InterPro" id="IPR011009">
    <property type="entry name" value="Kinase-like_dom_sf"/>
</dbReference>
<dbReference type="EC" id="2.7.11.25" evidence="5"/>
<evidence type="ECO:0000256" key="8">
    <source>
        <dbReference type="ARBA" id="ARBA00022490"/>
    </source>
</evidence>
<feature type="coiled-coil region" evidence="27">
    <location>
        <begin position="543"/>
        <end position="574"/>
    </location>
</feature>
<keyword evidence="12" id="KW-0808">Transferase</keyword>
<dbReference type="GeneID" id="100101764"/>
<name>A0A8J0SN69_XENTR</name>
<dbReference type="GO" id="GO:0005524">
    <property type="term" value="F:ATP binding"/>
    <property type="evidence" value="ECO:0007669"/>
    <property type="project" value="UniProtKB-UniRule"/>
</dbReference>
<dbReference type="CTD" id="6885"/>
<dbReference type="PROSITE" id="PS50011">
    <property type="entry name" value="PROTEIN_KINASE_DOM"/>
    <property type="match status" value="1"/>
</dbReference>
<dbReference type="GO" id="GO:0005102">
    <property type="term" value="F:signaling receptor binding"/>
    <property type="evidence" value="ECO:0007669"/>
    <property type="project" value="UniProtKB-ARBA"/>
</dbReference>
<keyword evidence="15 26" id="KW-0547">Nucleotide-binding</keyword>
<dbReference type="Gene3D" id="1.10.510.10">
    <property type="entry name" value="Transferase(Phosphotransferase) domain 1"/>
    <property type="match status" value="1"/>
</dbReference>
<dbReference type="FunFam" id="3.30.200.20:FF:000152">
    <property type="entry name" value="Mitogen-activated protein kinase kinase kinase 7"/>
    <property type="match status" value="1"/>
</dbReference>
<dbReference type="AGR" id="Xenbase:XB-GENE-481530"/>
<evidence type="ECO:0000256" key="16">
    <source>
        <dbReference type="ARBA" id="ARBA00022777"/>
    </source>
</evidence>
<keyword evidence="23" id="KW-0804">Transcription</keyword>
<evidence type="ECO:0000256" key="2">
    <source>
        <dbReference type="ARBA" id="ARBA00004413"/>
    </source>
</evidence>
<keyword evidence="11" id="KW-0597">Phosphoprotein</keyword>
<dbReference type="SUPFAM" id="SSF56112">
    <property type="entry name" value="Protein kinase-like (PK-like)"/>
    <property type="match status" value="1"/>
</dbReference>
<evidence type="ECO:0000313" key="32">
    <source>
        <dbReference type="Xenbase" id="XB-GENE-481530"/>
    </source>
</evidence>
<dbReference type="InterPro" id="IPR049637">
    <property type="entry name" value="MAP3K7"/>
</dbReference>
<dbReference type="PIRSF" id="PIRSF038168">
    <property type="entry name" value="MAPKKK7"/>
    <property type="match status" value="1"/>
</dbReference>
<feature type="binding site" evidence="26">
    <location>
        <position position="52"/>
    </location>
    <ligand>
        <name>ATP</name>
        <dbReference type="ChEBI" id="CHEBI:30616"/>
    </ligand>
</feature>
<dbReference type="PANTHER" id="PTHR46716:SF1">
    <property type="entry name" value="MITOGEN-ACTIVATED PROTEIN KINASE KINASE KINASE 7"/>
    <property type="match status" value="1"/>
</dbReference>
<evidence type="ECO:0000256" key="12">
    <source>
        <dbReference type="ARBA" id="ARBA00022679"/>
    </source>
</evidence>
<keyword evidence="21" id="KW-0346">Stress response</keyword>
<comment type="catalytic activity">
    <reaction evidence="24">
        <text>L-threonyl-[protein] + ATP = O-phospho-L-threonyl-[protein] + ADP + H(+)</text>
        <dbReference type="Rhea" id="RHEA:46608"/>
        <dbReference type="Rhea" id="RHEA-COMP:11060"/>
        <dbReference type="Rhea" id="RHEA-COMP:11605"/>
        <dbReference type="ChEBI" id="CHEBI:15378"/>
        <dbReference type="ChEBI" id="CHEBI:30013"/>
        <dbReference type="ChEBI" id="CHEBI:30616"/>
        <dbReference type="ChEBI" id="CHEBI:61977"/>
        <dbReference type="ChEBI" id="CHEBI:456216"/>
        <dbReference type="EC" id="2.7.11.25"/>
    </reaction>
</comment>
<dbReference type="AlphaFoldDB" id="A0A8J0SN69"/>
<evidence type="ECO:0000256" key="4">
    <source>
        <dbReference type="ARBA" id="ARBA00006529"/>
    </source>
</evidence>
<reference evidence="31" key="1">
    <citation type="submission" date="2025-08" db="UniProtKB">
        <authorList>
            <consortium name="RefSeq"/>
        </authorList>
    </citation>
    <scope>IDENTIFICATION</scope>
    <source>
        <strain evidence="31">Nigerian</strain>
        <tissue evidence="31">Liver and blood</tissue>
    </source>
</reference>
<evidence type="ECO:0000256" key="3">
    <source>
        <dbReference type="ARBA" id="ARBA00004496"/>
    </source>
</evidence>
<dbReference type="InterPro" id="IPR008271">
    <property type="entry name" value="Ser/Thr_kinase_AS"/>
</dbReference>
<dbReference type="Pfam" id="PF07714">
    <property type="entry name" value="PK_Tyr_Ser-Thr"/>
    <property type="match status" value="1"/>
</dbReference>
<feature type="compositionally biased region" description="Polar residues" evidence="28">
    <location>
        <begin position="349"/>
        <end position="358"/>
    </location>
</feature>
<evidence type="ECO:0000256" key="22">
    <source>
        <dbReference type="ARBA" id="ARBA00023136"/>
    </source>
</evidence>
<dbReference type="OrthoDB" id="10261027at2759"/>
<keyword evidence="13" id="KW-0053">Apoptosis</keyword>
<evidence type="ECO:0000256" key="18">
    <source>
        <dbReference type="ARBA" id="ARBA00022842"/>
    </source>
</evidence>
<evidence type="ECO:0000256" key="26">
    <source>
        <dbReference type="PROSITE-ProRule" id="PRU10141"/>
    </source>
</evidence>
<keyword evidence="7" id="KW-1003">Cell membrane</keyword>
<evidence type="ECO:0000259" key="29">
    <source>
        <dbReference type="PROSITE" id="PS50011"/>
    </source>
</evidence>
<evidence type="ECO:0000256" key="13">
    <source>
        <dbReference type="ARBA" id="ARBA00022703"/>
    </source>
</evidence>
<dbReference type="GO" id="GO:0071560">
    <property type="term" value="P:cellular response to transforming growth factor beta stimulus"/>
    <property type="evidence" value="ECO:0007669"/>
    <property type="project" value="UniProtKB-ARBA"/>
</dbReference>
<keyword evidence="17 26" id="KW-0067">ATP-binding</keyword>
<evidence type="ECO:0000256" key="15">
    <source>
        <dbReference type="ARBA" id="ARBA00022741"/>
    </source>
</evidence>
<dbReference type="GO" id="GO:0043410">
    <property type="term" value="P:positive regulation of MAPK cascade"/>
    <property type="evidence" value="ECO:0007669"/>
    <property type="project" value="UniProtKB-ARBA"/>
</dbReference>
<evidence type="ECO:0000256" key="7">
    <source>
        <dbReference type="ARBA" id="ARBA00022475"/>
    </source>
</evidence>
<evidence type="ECO:0000256" key="28">
    <source>
        <dbReference type="SAM" id="MobiDB-lite"/>
    </source>
</evidence>
<evidence type="ECO:0000256" key="25">
    <source>
        <dbReference type="ARBA" id="ARBA00048329"/>
    </source>
</evidence>
<keyword evidence="27" id="KW-0175">Coiled coil</keyword>
<dbReference type="InterPro" id="IPR001245">
    <property type="entry name" value="Ser-Thr/Tyr_kinase_cat_dom"/>
</dbReference>
<dbReference type="RefSeq" id="XP_012818039.1">
    <property type="nucleotide sequence ID" value="XM_012962585.3"/>
</dbReference>
<organism evidence="30 31">
    <name type="scientific">Xenopus tropicalis</name>
    <name type="common">Western clawed frog</name>
    <name type="synonym">Silurana tropicalis</name>
    <dbReference type="NCBI Taxonomy" id="8364"/>
    <lineage>
        <taxon>Eukaryota</taxon>
        <taxon>Metazoa</taxon>
        <taxon>Chordata</taxon>
        <taxon>Craniata</taxon>
        <taxon>Vertebrata</taxon>
        <taxon>Euteleostomi</taxon>
        <taxon>Amphibia</taxon>
        <taxon>Batrachia</taxon>
        <taxon>Anura</taxon>
        <taxon>Pipoidea</taxon>
        <taxon>Pipidae</taxon>
        <taxon>Xenopodinae</taxon>
        <taxon>Xenopus</taxon>
        <taxon>Silurana</taxon>
    </lineage>
</organism>
<dbReference type="PANTHER" id="PTHR46716">
    <property type="entry name" value="MITOGEN-ACTIVATED PROTEIN KINASE KINASE KINASE 7"/>
    <property type="match status" value="1"/>
</dbReference>
<evidence type="ECO:0000256" key="10">
    <source>
        <dbReference type="ARBA" id="ARBA00022527"/>
    </source>
</evidence>
<dbReference type="Gene3D" id="3.30.200.20">
    <property type="entry name" value="Phosphorylase Kinase, domain 1"/>
    <property type="match status" value="1"/>
</dbReference>
<dbReference type="FunFam" id="1.10.510.10:FF:000143">
    <property type="entry name" value="Mitogen-activated protein kinase kinase kinase 7"/>
    <property type="match status" value="1"/>
</dbReference>
<keyword evidence="22" id="KW-0472">Membrane</keyword>
<evidence type="ECO:0000256" key="9">
    <source>
        <dbReference type="ARBA" id="ARBA00022499"/>
    </source>
</evidence>
<evidence type="ECO:0000256" key="23">
    <source>
        <dbReference type="ARBA" id="ARBA00023163"/>
    </source>
</evidence>
<keyword evidence="16 31" id="KW-0418">Kinase</keyword>
<dbReference type="InterPro" id="IPR017441">
    <property type="entry name" value="Protein_kinase_ATP_BS"/>
</dbReference>
<evidence type="ECO:0000256" key="1">
    <source>
        <dbReference type="ARBA" id="ARBA00001946"/>
    </source>
</evidence>
<gene>
    <name evidence="31 32" type="primary">map3k7</name>
    <name evidence="31" type="synonym">MAPKKK</name>
    <name evidence="31" type="synonym">tak1</name>
    <name evidence="31" type="synonym">xTAK1</name>
</gene>
<protein>
    <recommendedName>
        <fullName evidence="6">Mitogen-activated protein kinase kinase kinase 7</fullName>
        <ecNumber evidence="5">2.7.11.25</ecNumber>
    </recommendedName>
</protein>
<dbReference type="Proteomes" id="UP000008143">
    <property type="component" value="Chromosome 5"/>
</dbReference>
<evidence type="ECO:0000256" key="21">
    <source>
        <dbReference type="ARBA" id="ARBA00023016"/>
    </source>
</evidence>
<evidence type="ECO:0000256" key="14">
    <source>
        <dbReference type="ARBA" id="ARBA00022723"/>
    </source>
</evidence>
<evidence type="ECO:0000256" key="11">
    <source>
        <dbReference type="ARBA" id="ARBA00022553"/>
    </source>
</evidence>
<keyword evidence="20" id="KW-0805">Transcription regulation</keyword>
<evidence type="ECO:0000256" key="19">
    <source>
        <dbReference type="ARBA" id="ARBA00022843"/>
    </source>
</evidence>
<dbReference type="GO" id="GO:0043123">
    <property type="term" value="P:positive regulation of canonical NF-kappaB signal transduction"/>
    <property type="evidence" value="ECO:0007669"/>
    <property type="project" value="UniProtKB-ARBA"/>
</dbReference>
<keyword evidence="8" id="KW-0963">Cytoplasm</keyword>
<feature type="domain" description="Protein kinase" evidence="29">
    <location>
        <begin position="25"/>
        <end position="280"/>
    </location>
</feature>
<dbReference type="GO" id="GO:0000287">
    <property type="term" value="F:magnesium ion binding"/>
    <property type="evidence" value="ECO:0007669"/>
    <property type="project" value="InterPro"/>
</dbReference>
<keyword evidence="18" id="KW-0460">Magnesium</keyword>
<keyword evidence="14" id="KW-0479">Metal-binding</keyword>
<comment type="cofactor">
    <cofactor evidence="1">
        <name>Mg(2+)</name>
        <dbReference type="ChEBI" id="CHEBI:18420"/>
    </cofactor>
</comment>
<dbReference type="GO" id="GO:0019901">
    <property type="term" value="F:protein kinase binding"/>
    <property type="evidence" value="ECO:0007669"/>
    <property type="project" value="UniProtKB-ARBA"/>
</dbReference>
<proteinExistence type="inferred from homology"/>
<dbReference type="GO" id="GO:0009893">
    <property type="term" value="P:positive regulation of metabolic process"/>
    <property type="evidence" value="ECO:0007669"/>
    <property type="project" value="UniProtKB-ARBA"/>
</dbReference>
<feature type="compositionally biased region" description="Low complexity" evidence="28">
    <location>
        <begin position="457"/>
        <end position="473"/>
    </location>
</feature>
<comment type="similarity">
    <text evidence="4">Belongs to the protein kinase superfamily. STE Ser/Thr protein kinase family. MAP kinase kinase kinase subfamily.</text>
</comment>
<evidence type="ECO:0000256" key="17">
    <source>
        <dbReference type="ARBA" id="ARBA00022840"/>
    </source>
</evidence>
<evidence type="ECO:0000313" key="30">
    <source>
        <dbReference type="Proteomes" id="UP000008143"/>
    </source>
</evidence>
<dbReference type="PRINTS" id="PR00109">
    <property type="entry name" value="TYRKINASE"/>
</dbReference>
<dbReference type="GO" id="GO:0005886">
    <property type="term" value="C:plasma membrane"/>
    <property type="evidence" value="ECO:0007669"/>
    <property type="project" value="UniProtKB-SubCell"/>
</dbReference>
<evidence type="ECO:0000256" key="5">
    <source>
        <dbReference type="ARBA" id="ARBA00012406"/>
    </source>
</evidence>
<keyword evidence="10" id="KW-0723">Serine/threonine-protein kinase</keyword>
<evidence type="ECO:0000256" key="24">
    <source>
        <dbReference type="ARBA" id="ARBA00047559"/>
    </source>
</evidence>
<sequence>MSAASADMIETPPVLNFEEIDYKEIEVEEVVGRGTFGVVCKAKWRGKDVAIKQIESESERKAFIVELRQLSRVNHPNIVKLYGACLNPVCLVMEYAEGGSLYNVLHGAEPLPYYTAAHAMSWCLQCAQGVAYLHSMKPKALIHRDLKPPNLLLVAGGTVLKICDFGTACDIQTHMTNNKGSAAWMAPEVFEGSNYSEKCDVFSWGIILWEVITRRKPFDEIGGPAFRIMWAVHNGTRPPLIKNLPKPIESLMTRCWSKDPPQRPSMEEIVKIMTHLMQYFPGADVSLQYPCQYSDEGQSNSATSTGSCIDITSTNTSNKSDINIEAGDFQASASNDTIKRIESKLAQHLKNQSKQSGETGRLSLPPSRGSSVESLSEIRGRPPSTLGTSEGKRMSADMSELEARISASTAAYAKPKRGHRKTASFGNILDVPEIIITGNGQQRRRSVQDLTIVGTESSQESRNSSRSSSPSVRMITTSGPTPDKPPRGLPWGPDESSDTNGSDNSIPMAYLTLDHQLQPLAPCPNSKESMAVFEQHCKMAQEYMKVQTEIALLLQRKQELIAELDQDEKDQQNTSRLVQEHKKLLDENKSLSTYYQQCKKQLEVIRSQQQKRQGTS</sequence>
<accession>A0A8J0SN69</accession>
<keyword evidence="9" id="KW-1017">Isopeptide bond</keyword>
<evidence type="ECO:0000313" key="31">
    <source>
        <dbReference type="RefSeq" id="XP_012818039.1"/>
    </source>
</evidence>
<dbReference type="GO" id="GO:0005737">
    <property type="term" value="C:cytoplasm"/>
    <property type="evidence" value="ECO:0007669"/>
    <property type="project" value="UniProtKB-SubCell"/>
</dbReference>
<evidence type="ECO:0000256" key="20">
    <source>
        <dbReference type="ARBA" id="ARBA00023015"/>
    </source>
</evidence>
<dbReference type="InterPro" id="IPR000719">
    <property type="entry name" value="Prot_kinase_dom"/>
</dbReference>
<dbReference type="GO" id="GO:0006915">
    <property type="term" value="P:apoptotic process"/>
    <property type="evidence" value="ECO:0007669"/>
    <property type="project" value="UniProtKB-KW"/>
</dbReference>
<comment type="catalytic activity">
    <reaction evidence="25">
        <text>L-seryl-[protein] + ATP = O-phospho-L-seryl-[protein] + ADP + H(+)</text>
        <dbReference type="Rhea" id="RHEA:17989"/>
        <dbReference type="Rhea" id="RHEA-COMP:9863"/>
        <dbReference type="Rhea" id="RHEA-COMP:11604"/>
        <dbReference type="ChEBI" id="CHEBI:15378"/>
        <dbReference type="ChEBI" id="CHEBI:29999"/>
        <dbReference type="ChEBI" id="CHEBI:30616"/>
        <dbReference type="ChEBI" id="CHEBI:83421"/>
        <dbReference type="ChEBI" id="CHEBI:456216"/>
        <dbReference type="EC" id="2.7.11.25"/>
    </reaction>
</comment>
<dbReference type="PROSITE" id="PS00107">
    <property type="entry name" value="PROTEIN_KINASE_ATP"/>
    <property type="match status" value="1"/>
</dbReference>
<evidence type="ECO:0000256" key="27">
    <source>
        <dbReference type="SAM" id="Coils"/>
    </source>
</evidence>
<dbReference type="PROSITE" id="PS00108">
    <property type="entry name" value="PROTEIN_KINASE_ST"/>
    <property type="match status" value="1"/>
</dbReference>